<evidence type="ECO:0000313" key="1">
    <source>
        <dbReference type="EMBL" id="CAK6975590.1"/>
    </source>
</evidence>
<reference evidence="1 2" key="1">
    <citation type="submission" date="2024-01" db="EMBL/GenBank/DDBJ databases">
        <authorList>
            <person name="Alioto T."/>
            <person name="Alioto T."/>
            <person name="Gomez Garrido J."/>
        </authorList>
    </citation>
    <scope>NUCLEOTIDE SEQUENCE [LARGE SCALE GENOMIC DNA]</scope>
</reference>
<feature type="non-terminal residue" evidence="1">
    <location>
        <position position="160"/>
    </location>
</feature>
<gene>
    <name evidence="1" type="ORF">FSCOSCO3_A013905</name>
</gene>
<dbReference type="Proteomes" id="UP001314229">
    <property type="component" value="Unassembled WGS sequence"/>
</dbReference>
<name>A0AAV1PWI4_SCOSC</name>
<proteinExistence type="predicted"/>
<organism evidence="1 2">
    <name type="scientific">Scomber scombrus</name>
    <name type="common">Atlantic mackerel</name>
    <name type="synonym">Scomber vernalis</name>
    <dbReference type="NCBI Taxonomy" id="13677"/>
    <lineage>
        <taxon>Eukaryota</taxon>
        <taxon>Metazoa</taxon>
        <taxon>Chordata</taxon>
        <taxon>Craniata</taxon>
        <taxon>Vertebrata</taxon>
        <taxon>Euteleostomi</taxon>
        <taxon>Actinopterygii</taxon>
        <taxon>Neopterygii</taxon>
        <taxon>Teleostei</taxon>
        <taxon>Neoteleostei</taxon>
        <taxon>Acanthomorphata</taxon>
        <taxon>Pelagiaria</taxon>
        <taxon>Scombriformes</taxon>
        <taxon>Scombridae</taxon>
        <taxon>Scomber</taxon>
    </lineage>
</organism>
<evidence type="ECO:0000313" key="2">
    <source>
        <dbReference type="Proteomes" id="UP001314229"/>
    </source>
</evidence>
<dbReference type="AlphaFoldDB" id="A0AAV1PWI4"/>
<sequence>MQRQEMIRGADWRTVADPILRINGKHREAIVCLVESQTAVRLQQSEDEIKYTQQAQLPPTDDIICVTNENFIAYLGSIRSQTRILKEEQLIFSHDSMRHRVTDKRLRIQFWSGAVGDVDRHQAQLLGQHGQNTVNVTTIIKGSYLQPCGKKRINQALEQA</sequence>
<dbReference type="EMBL" id="CAWUFR010000307">
    <property type="protein sequence ID" value="CAK6975590.1"/>
    <property type="molecule type" value="Genomic_DNA"/>
</dbReference>
<keyword evidence="2" id="KW-1185">Reference proteome</keyword>
<protein>
    <submittedName>
        <fullName evidence="1">Uncharacterized protein</fullName>
    </submittedName>
</protein>
<comment type="caution">
    <text evidence="1">The sequence shown here is derived from an EMBL/GenBank/DDBJ whole genome shotgun (WGS) entry which is preliminary data.</text>
</comment>
<accession>A0AAV1PWI4</accession>